<evidence type="ECO:0000256" key="1">
    <source>
        <dbReference type="SAM" id="Coils"/>
    </source>
</evidence>
<sequence>MNILNQAKQYEENLQAVTEAQAALNAQHAVGQLTDAKYQEGLADLIDKSLEYADALEDLKNDIKEVYQNALDLADEELEKHTAKIDAAKEAVQSYIDILGLLGRGENFANL</sequence>
<proteinExistence type="predicted"/>
<name>A0A8S5T6S3_9CAUD</name>
<reference evidence="2" key="1">
    <citation type="journal article" date="2021" name="Proc. Natl. Acad. Sci. U.S.A.">
        <title>A Catalog of Tens of Thousands of Viruses from Human Metagenomes Reveals Hidden Associations with Chronic Diseases.</title>
        <authorList>
            <person name="Tisza M.J."/>
            <person name="Buck C.B."/>
        </authorList>
    </citation>
    <scope>NUCLEOTIDE SEQUENCE</scope>
    <source>
        <strain evidence="2">CtxMM9</strain>
    </source>
</reference>
<keyword evidence="1" id="KW-0175">Coiled coil</keyword>
<feature type="coiled-coil region" evidence="1">
    <location>
        <begin position="7"/>
        <end position="91"/>
    </location>
</feature>
<protein>
    <submittedName>
        <fullName evidence="2">Uncharacterized protein</fullName>
    </submittedName>
</protein>
<accession>A0A8S5T6S3</accession>
<evidence type="ECO:0000313" key="2">
    <source>
        <dbReference type="EMBL" id="DAF58950.1"/>
    </source>
</evidence>
<organism evidence="2">
    <name type="scientific">Siphoviridae sp. ctxMM9</name>
    <dbReference type="NCBI Taxonomy" id="2827973"/>
    <lineage>
        <taxon>Viruses</taxon>
        <taxon>Duplodnaviria</taxon>
        <taxon>Heunggongvirae</taxon>
        <taxon>Uroviricota</taxon>
        <taxon>Caudoviricetes</taxon>
    </lineage>
</organism>
<dbReference type="EMBL" id="BK032759">
    <property type="protein sequence ID" value="DAF58950.1"/>
    <property type="molecule type" value="Genomic_DNA"/>
</dbReference>